<dbReference type="InterPro" id="IPR001907">
    <property type="entry name" value="ClpP"/>
</dbReference>
<accession>A0A6M3JI02</accession>
<gene>
    <name evidence="2" type="ORF">MM415A04484_0008</name>
</gene>
<dbReference type="GO" id="GO:0004176">
    <property type="term" value="F:ATP-dependent peptidase activity"/>
    <property type="evidence" value="ECO:0007669"/>
    <property type="project" value="InterPro"/>
</dbReference>
<protein>
    <submittedName>
        <fullName evidence="2">Putative protease</fullName>
    </submittedName>
</protein>
<dbReference type="AlphaFoldDB" id="A0A6M3JI02"/>
<dbReference type="PANTHER" id="PTHR10381">
    <property type="entry name" value="ATP-DEPENDENT CLP PROTEASE PROTEOLYTIC SUBUNIT"/>
    <property type="match status" value="1"/>
</dbReference>
<dbReference type="PRINTS" id="PR00127">
    <property type="entry name" value="CLPPROTEASEP"/>
</dbReference>
<keyword evidence="2" id="KW-0645">Protease</keyword>
<dbReference type="InterPro" id="IPR029045">
    <property type="entry name" value="ClpP/crotonase-like_dom_sf"/>
</dbReference>
<dbReference type="Pfam" id="PF00574">
    <property type="entry name" value="CLP_protease"/>
    <property type="match status" value="1"/>
</dbReference>
<dbReference type="GO" id="GO:0006515">
    <property type="term" value="P:protein quality control for misfolded or incompletely synthesized proteins"/>
    <property type="evidence" value="ECO:0007669"/>
    <property type="project" value="TreeGrafter"/>
</dbReference>
<organism evidence="2">
    <name type="scientific">viral metagenome</name>
    <dbReference type="NCBI Taxonomy" id="1070528"/>
    <lineage>
        <taxon>unclassified sequences</taxon>
        <taxon>metagenomes</taxon>
        <taxon>organismal metagenomes</taxon>
    </lineage>
</organism>
<dbReference type="Gene3D" id="3.90.226.10">
    <property type="entry name" value="2-enoyl-CoA Hydratase, Chain A, domain 1"/>
    <property type="match status" value="1"/>
</dbReference>
<comment type="similarity">
    <text evidence="1">Belongs to the peptidase S14 family.</text>
</comment>
<proteinExistence type="inferred from homology"/>
<dbReference type="GO" id="GO:0004252">
    <property type="term" value="F:serine-type endopeptidase activity"/>
    <property type="evidence" value="ECO:0007669"/>
    <property type="project" value="InterPro"/>
</dbReference>
<keyword evidence="2" id="KW-0378">Hydrolase</keyword>
<dbReference type="SUPFAM" id="SSF52096">
    <property type="entry name" value="ClpP/crotonase"/>
    <property type="match status" value="1"/>
</dbReference>
<dbReference type="CDD" id="cd07017">
    <property type="entry name" value="S14_ClpP_2"/>
    <property type="match status" value="1"/>
</dbReference>
<name>A0A6M3JI02_9ZZZZ</name>
<dbReference type="PANTHER" id="PTHR10381:SF11">
    <property type="entry name" value="ATP-DEPENDENT CLP PROTEASE PROTEOLYTIC SUBUNIT, MITOCHONDRIAL"/>
    <property type="match status" value="1"/>
</dbReference>
<evidence type="ECO:0000256" key="1">
    <source>
        <dbReference type="ARBA" id="ARBA00007039"/>
    </source>
</evidence>
<evidence type="ECO:0000313" key="2">
    <source>
        <dbReference type="EMBL" id="QJA69563.1"/>
    </source>
</evidence>
<dbReference type="GO" id="GO:0051117">
    <property type="term" value="F:ATPase binding"/>
    <property type="evidence" value="ECO:0007669"/>
    <property type="project" value="TreeGrafter"/>
</dbReference>
<dbReference type="GO" id="GO:0009368">
    <property type="term" value="C:endopeptidase Clp complex"/>
    <property type="evidence" value="ECO:0007669"/>
    <property type="project" value="TreeGrafter"/>
</dbReference>
<dbReference type="EMBL" id="MT141716">
    <property type="protein sequence ID" value="QJA69563.1"/>
    <property type="molecule type" value="Genomic_DNA"/>
</dbReference>
<reference evidence="2" key="1">
    <citation type="submission" date="2020-03" db="EMBL/GenBank/DDBJ databases">
        <title>The deep terrestrial virosphere.</title>
        <authorList>
            <person name="Holmfeldt K."/>
            <person name="Nilsson E."/>
            <person name="Simone D."/>
            <person name="Lopez-Fernandez M."/>
            <person name="Wu X."/>
            <person name="de Brujin I."/>
            <person name="Lundin D."/>
            <person name="Andersson A."/>
            <person name="Bertilsson S."/>
            <person name="Dopson M."/>
        </authorList>
    </citation>
    <scope>NUCLEOTIDE SEQUENCE</scope>
    <source>
        <strain evidence="2">MM415A04484</strain>
    </source>
</reference>
<sequence>MLYPRTVEQGTPITDNQMVGAGEHLMNTKRVCFLSGAFVGSMDAHNYLLALDSLSHDPIKLIITSPGGDLDSAFLLYDTIRLISSPVYTLGRYCASAAALILASGNKNKRYLMPHAKVMLHLLSGQMGGDARDWEIQHRQMQVYEKKMIELLLECGVKKDYDEILHDIDRDKWLEPEEAIEYGIADKVMDKKTLGGWLA</sequence>
<dbReference type="InterPro" id="IPR023562">
    <property type="entry name" value="ClpP/TepA"/>
</dbReference>